<dbReference type="GO" id="GO:0070967">
    <property type="term" value="F:coenzyme F420 binding"/>
    <property type="evidence" value="ECO:0007669"/>
    <property type="project" value="TreeGrafter"/>
</dbReference>
<evidence type="ECO:0000313" key="4">
    <source>
        <dbReference type="Proteomes" id="UP001165587"/>
    </source>
</evidence>
<keyword evidence="4" id="KW-1185">Reference proteome</keyword>
<comment type="caution">
    <text evidence="3">The sequence shown here is derived from an EMBL/GenBank/DDBJ whole genome shotgun (WGS) entry which is preliminary data.</text>
</comment>
<accession>A0AA41XK27</accession>
<dbReference type="InterPro" id="IPR019920">
    <property type="entry name" value="F420-binding_dom_put"/>
</dbReference>
<dbReference type="InterPro" id="IPR052019">
    <property type="entry name" value="F420H2_bilvrd_red/Heme_oxyg"/>
</dbReference>
<keyword evidence="1" id="KW-0560">Oxidoreductase</keyword>
<proteinExistence type="predicted"/>
<sequence>MASFEKVRPYFERAAVVHLATLMPDGSPHSVPVWVGVEGDELAVFMIEGSRKDENLQRDPRAALSVTRPDEPLDMATVRGVVSRRIEGDEAMAIVDRISEAYTGAPYEERSGFAVFLIRPQTSWANDYTG</sequence>
<name>A0AA41XK27_9MICO</name>
<dbReference type="EMBL" id="JANLCK010000014">
    <property type="protein sequence ID" value="MCS5727795.1"/>
    <property type="molecule type" value="Genomic_DNA"/>
</dbReference>
<reference evidence="3" key="1">
    <citation type="submission" date="2022-08" db="EMBL/GenBank/DDBJ databases">
        <authorList>
            <person name="Deng Y."/>
            <person name="Han X.-F."/>
            <person name="Zhang Y.-Q."/>
        </authorList>
    </citation>
    <scope>NUCLEOTIDE SEQUENCE</scope>
    <source>
        <strain evidence="3">CPCC 203407</strain>
    </source>
</reference>
<dbReference type="SUPFAM" id="SSF50475">
    <property type="entry name" value="FMN-binding split barrel"/>
    <property type="match status" value="1"/>
</dbReference>
<protein>
    <submittedName>
        <fullName evidence="3">PPOX class F420-dependent oxidoreductase</fullName>
    </submittedName>
</protein>
<dbReference type="Gene3D" id="2.30.110.10">
    <property type="entry name" value="Electron Transport, Fmn-binding Protein, Chain A"/>
    <property type="match status" value="1"/>
</dbReference>
<dbReference type="Pfam" id="PF01243">
    <property type="entry name" value="PNPOx_N"/>
    <property type="match status" value="1"/>
</dbReference>
<dbReference type="InterPro" id="IPR012349">
    <property type="entry name" value="Split_barrel_FMN-bd"/>
</dbReference>
<dbReference type="GO" id="GO:0005829">
    <property type="term" value="C:cytosol"/>
    <property type="evidence" value="ECO:0007669"/>
    <property type="project" value="TreeGrafter"/>
</dbReference>
<gene>
    <name evidence="3" type="ORF">N1028_18015</name>
</gene>
<dbReference type="RefSeq" id="WP_259530844.1">
    <property type="nucleotide sequence ID" value="NZ_JANLCK010000014.1"/>
</dbReference>
<dbReference type="GO" id="GO:0016627">
    <property type="term" value="F:oxidoreductase activity, acting on the CH-CH group of donors"/>
    <property type="evidence" value="ECO:0007669"/>
    <property type="project" value="TreeGrafter"/>
</dbReference>
<organism evidence="3 4">
    <name type="scientific">Herbiconiux oxytropis</name>
    <dbReference type="NCBI Taxonomy" id="2970915"/>
    <lineage>
        <taxon>Bacteria</taxon>
        <taxon>Bacillati</taxon>
        <taxon>Actinomycetota</taxon>
        <taxon>Actinomycetes</taxon>
        <taxon>Micrococcales</taxon>
        <taxon>Microbacteriaceae</taxon>
        <taxon>Herbiconiux</taxon>
    </lineage>
</organism>
<dbReference type="Proteomes" id="UP001165587">
    <property type="component" value="Unassembled WGS sequence"/>
</dbReference>
<dbReference type="InterPro" id="IPR011576">
    <property type="entry name" value="Pyridox_Oxase_N"/>
</dbReference>
<dbReference type="NCBIfam" id="TIGR03618">
    <property type="entry name" value="Rv1155_F420"/>
    <property type="match status" value="1"/>
</dbReference>
<evidence type="ECO:0000256" key="1">
    <source>
        <dbReference type="ARBA" id="ARBA00023002"/>
    </source>
</evidence>
<evidence type="ECO:0000259" key="2">
    <source>
        <dbReference type="Pfam" id="PF01243"/>
    </source>
</evidence>
<feature type="domain" description="Pyridoxamine 5'-phosphate oxidase N-terminal" evidence="2">
    <location>
        <begin position="5"/>
        <end position="122"/>
    </location>
</feature>
<dbReference type="PANTHER" id="PTHR35176:SF6">
    <property type="entry name" value="HEME OXYGENASE HI_0854-RELATED"/>
    <property type="match status" value="1"/>
</dbReference>
<evidence type="ECO:0000313" key="3">
    <source>
        <dbReference type="EMBL" id="MCS5727795.1"/>
    </source>
</evidence>
<dbReference type="PANTHER" id="PTHR35176">
    <property type="entry name" value="HEME OXYGENASE HI_0854-RELATED"/>
    <property type="match status" value="1"/>
</dbReference>
<dbReference type="AlphaFoldDB" id="A0AA41XK27"/>